<dbReference type="InterPro" id="IPR050090">
    <property type="entry name" value="Tyrosine_recombinase_XerCD"/>
</dbReference>
<dbReference type="PROSITE" id="PS51898">
    <property type="entry name" value="TYR_RECOMBINASE"/>
    <property type="match status" value="1"/>
</dbReference>
<dbReference type="InterPro" id="IPR011010">
    <property type="entry name" value="DNA_brk_join_enz"/>
</dbReference>
<accession>F4L3U3</accession>
<evidence type="ECO:0000256" key="2">
    <source>
        <dbReference type="ARBA" id="ARBA00023125"/>
    </source>
</evidence>
<dbReference type="GO" id="GO:0006310">
    <property type="term" value="P:DNA recombination"/>
    <property type="evidence" value="ECO:0007669"/>
    <property type="project" value="UniProtKB-KW"/>
</dbReference>
<organism evidence="5 6">
    <name type="scientific">Haliscomenobacter hydrossis (strain ATCC 27775 / DSM 1100 / LMG 10767 / O)</name>
    <dbReference type="NCBI Taxonomy" id="760192"/>
    <lineage>
        <taxon>Bacteria</taxon>
        <taxon>Pseudomonadati</taxon>
        <taxon>Bacteroidota</taxon>
        <taxon>Saprospiria</taxon>
        <taxon>Saprospirales</taxon>
        <taxon>Haliscomenobacteraceae</taxon>
        <taxon>Haliscomenobacter</taxon>
    </lineage>
</organism>
<dbReference type="KEGG" id="hhy:Halhy_0790"/>
<dbReference type="Pfam" id="PF13102">
    <property type="entry name" value="Phage_int_SAM_5"/>
    <property type="match status" value="1"/>
</dbReference>
<reference evidence="5 6" key="1">
    <citation type="journal article" date="2011" name="Stand. Genomic Sci.">
        <title>Complete genome sequence of Haliscomenobacter hydrossis type strain (O).</title>
        <authorList>
            <consortium name="US DOE Joint Genome Institute (JGI-PGF)"/>
            <person name="Daligault H."/>
            <person name="Lapidus A."/>
            <person name="Zeytun A."/>
            <person name="Nolan M."/>
            <person name="Lucas S."/>
            <person name="Del Rio T.G."/>
            <person name="Tice H."/>
            <person name="Cheng J.F."/>
            <person name="Tapia R."/>
            <person name="Han C."/>
            <person name="Goodwin L."/>
            <person name="Pitluck S."/>
            <person name="Liolios K."/>
            <person name="Pagani I."/>
            <person name="Ivanova N."/>
            <person name="Huntemann M."/>
            <person name="Mavromatis K."/>
            <person name="Mikhailova N."/>
            <person name="Pati A."/>
            <person name="Chen A."/>
            <person name="Palaniappan K."/>
            <person name="Land M."/>
            <person name="Hauser L."/>
            <person name="Brambilla E.M."/>
            <person name="Rohde M."/>
            <person name="Verbarg S."/>
            <person name="Goker M."/>
            <person name="Bristow J."/>
            <person name="Eisen J.A."/>
            <person name="Markowitz V."/>
            <person name="Hugenholtz P."/>
            <person name="Kyrpides N.C."/>
            <person name="Klenk H.P."/>
            <person name="Woyke T."/>
        </authorList>
    </citation>
    <scope>NUCLEOTIDE SEQUENCE [LARGE SCALE GENOMIC DNA]</scope>
    <source>
        <strain evidence="6">ATCC 27775 / DSM 1100 / LMG 10767 / O</strain>
    </source>
</reference>
<dbReference type="GO" id="GO:0003677">
    <property type="term" value="F:DNA binding"/>
    <property type="evidence" value="ECO:0007669"/>
    <property type="project" value="UniProtKB-KW"/>
</dbReference>
<dbReference type="GO" id="GO:0015074">
    <property type="term" value="P:DNA integration"/>
    <property type="evidence" value="ECO:0007669"/>
    <property type="project" value="InterPro"/>
</dbReference>
<dbReference type="InterPro" id="IPR025269">
    <property type="entry name" value="SAM-like_dom"/>
</dbReference>
<dbReference type="EMBL" id="CP002691">
    <property type="protein sequence ID" value="AEE48697.1"/>
    <property type="molecule type" value="Genomic_DNA"/>
</dbReference>
<feature type="domain" description="Tyr recombinase" evidence="4">
    <location>
        <begin position="217"/>
        <end position="418"/>
    </location>
</feature>
<proteinExistence type="inferred from homology"/>
<dbReference type="SUPFAM" id="SSF56349">
    <property type="entry name" value="DNA breaking-rejoining enzymes"/>
    <property type="match status" value="1"/>
</dbReference>
<dbReference type="InterPro" id="IPR010998">
    <property type="entry name" value="Integrase_recombinase_N"/>
</dbReference>
<dbReference type="InterPro" id="IPR013762">
    <property type="entry name" value="Integrase-like_cat_sf"/>
</dbReference>
<sequence>MAVHFNLRDKSAQSKTSIFLVVRHHGKNYKYSTGLSVDPSLWDASKNRPLSGKLLPLKAKLNDLELKVERAMSEAEYLTAQEFKDLMDRVTGKVEGKDKTYFLQYVREFCDGKTRATLKSTATALVNFITGSSYTQFGKIDWAKVNAKDIRFDDIDFTWRQRFYNYCTDQGLTALYIQQRLRHIAQMLNASRFSKLHSNDINKMRGWADVKNSEVRHTPITLSLEEISRLAALELNEGDAKVRDLFLIGVYSGQRWSDCSRIKPDQVKGNRLYFVQQKTSSKAIVPLDLWAGLVPETLGEILERYDNAAPTLPTCRPDIFFNERLQFICRRAGITEQVQVITTAGGKVETTYVEKWRKVRSHTARRTFCTIWYKGKMSLASIAQFSGHKSVDQLKTYIGLTDEEYQQAAESEAQAARELLLSKVI</sequence>
<comment type="similarity">
    <text evidence="1">Belongs to the 'phage' integrase family.</text>
</comment>
<dbReference type="Gene3D" id="1.10.150.130">
    <property type="match status" value="1"/>
</dbReference>
<evidence type="ECO:0000313" key="6">
    <source>
        <dbReference type="Proteomes" id="UP000008461"/>
    </source>
</evidence>
<keyword evidence="6" id="KW-1185">Reference proteome</keyword>
<dbReference type="PANTHER" id="PTHR30349:SF64">
    <property type="entry name" value="PROPHAGE INTEGRASE INTD-RELATED"/>
    <property type="match status" value="1"/>
</dbReference>
<keyword evidence="3" id="KW-0233">DNA recombination</keyword>
<dbReference type="InterPro" id="IPR035386">
    <property type="entry name" value="Arm-DNA-bind_5"/>
</dbReference>
<dbReference type="AlphaFoldDB" id="F4L3U3"/>
<protein>
    <submittedName>
        <fullName evidence="5">Integrase family protein</fullName>
    </submittedName>
</protein>
<gene>
    <name evidence="5" type="ordered locus">Halhy_0790</name>
</gene>
<dbReference type="Pfam" id="PF17293">
    <property type="entry name" value="Arm-DNA-bind_5"/>
    <property type="match status" value="1"/>
</dbReference>
<name>F4L3U3_HALH1</name>
<dbReference type="Pfam" id="PF00589">
    <property type="entry name" value="Phage_integrase"/>
    <property type="match status" value="1"/>
</dbReference>
<keyword evidence="2" id="KW-0238">DNA-binding</keyword>
<dbReference type="Gene3D" id="1.10.443.10">
    <property type="entry name" value="Intergrase catalytic core"/>
    <property type="match status" value="1"/>
</dbReference>
<dbReference type="PANTHER" id="PTHR30349">
    <property type="entry name" value="PHAGE INTEGRASE-RELATED"/>
    <property type="match status" value="1"/>
</dbReference>
<dbReference type="InterPro" id="IPR002104">
    <property type="entry name" value="Integrase_catalytic"/>
</dbReference>
<reference key="2">
    <citation type="submission" date="2011-04" db="EMBL/GenBank/DDBJ databases">
        <title>Complete sequence of chromosome of Haliscomenobacter hydrossis DSM 1100.</title>
        <authorList>
            <consortium name="US DOE Joint Genome Institute (JGI-PGF)"/>
            <person name="Lucas S."/>
            <person name="Han J."/>
            <person name="Lapidus A."/>
            <person name="Bruce D."/>
            <person name="Goodwin L."/>
            <person name="Pitluck S."/>
            <person name="Peters L."/>
            <person name="Kyrpides N."/>
            <person name="Mavromatis K."/>
            <person name="Ivanova N."/>
            <person name="Ovchinnikova G."/>
            <person name="Pagani I."/>
            <person name="Daligault H."/>
            <person name="Detter J.C."/>
            <person name="Han C."/>
            <person name="Land M."/>
            <person name="Hauser L."/>
            <person name="Markowitz V."/>
            <person name="Cheng J.-F."/>
            <person name="Hugenholtz P."/>
            <person name="Woyke T."/>
            <person name="Wu D."/>
            <person name="Verbarg S."/>
            <person name="Frueling A."/>
            <person name="Brambilla E."/>
            <person name="Klenk H.-P."/>
            <person name="Eisen J.A."/>
        </authorList>
    </citation>
    <scope>NUCLEOTIDE SEQUENCE</scope>
    <source>
        <strain>DSM 1100</strain>
    </source>
</reference>
<evidence type="ECO:0000259" key="4">
    <source>
        <dbReference type="PROSITE" id="PS51898"/>
    </source>
</evidence>
<evidence type="ECO:0000256" key="1">
    <source>
        <dbReference type="ARBA" id="ARBA00008857"/>
    </source>
</evidence>
<dbReference type="OrthoDB" id="1493636at2"/>
<evidence type="ECO:0000256" key="3">
    <source>
        <dbReference type="ARBA" id="ARBA00023172"/>
    </source>
</evidence>
<evidence type="ECO:0000313" key="5">
    <source>
        <dbReference type="EMBL" id="AEE48697.1"/>
    </source>
</evidence>
<dbReference type="STRING" id="760192.Halhy_0790"/>
<dbReference type="RefSeq" id="WP_013763261.1">
    <property type="nucleotide sequence ID" value="NC_015510.1"/>
</dbReference>
<dbReference type="Proteomes" id="UP000008461">
    <property type="component" value="Chromosome"/>
</dbReference>
<dbReference type="eggNOG" id="COG0582">
    <property type="taxonomic scope" value="Bacteria"/>
</dbReference>
<dbReference type="HOGENOM" id="CLU_033139_7_0_10"/>